<dbReference type="EMBL" id="SZUV01000003">
    <property type="protein sequence ID" value="TQN49670.1"/>
    <property type="molecule type" value="Genomic_DNA"/>
</dbReference>
<accession>A0A543Q050</accession>
<feature type="domain" description="Solute-binding protein family 5" evidence="1">
    <location>
        <begin position="86"/>
        <end position="456"/>
    </location>
</feature>
<sequence>MENTLIYRKILLAFFLLLINIVYINLSYGNVTSLTTVTNLGLTSPGEVNSLLPVVNNNSLSDGQIYTLMFRPLLWVGTNIKINWKKSIAKSIHISKNRKVFTIYLKQWQWSDGRPVTAEDALACLDLLQRLGLRNQNRGIGGMPENIKKIIKINSRSFKLILKHPVNPKLFELNGLSQIIPIPNWAWKRYSVDELITHQDDPNMVAIVDGPYKLVHFSIGRKICFIRNANYSGTRPNLVHICFKMYSSDSGAFWALRRGVIQAGNLPHYLYDARSMVKNLKSCVTNGGYGINYIALNFTNPKVNFLKNVKIRQALALAINQEQIIKIAYHGLGVPSFNPVPTMPDTYLSPYMKQLSMHPMMAYDPLKAKHLLIKAGCHYKAQNDILTYHGKQIKLTMLVPSGSETSIMIAELVKYYWSKIGVNIRLRLITSNLEFSKLHPYGKWEAAIMSWVYEPDYYPSGEGLFNSDGGSNYGDYNNQSMDEIIKNVAIHKNLKFLYKYERIANIEQPVIFLPYPKYLVKYLPKITHKQLVEGIYSVSCERHIS</sequence>
<comment type="caution">
    <text evidence="2">The sequence shown here is derived from an EMBL/GenBank/DDBJ whole genome shotgun (WGS) entry which is preliminary data.</text>
</comment>
<dbReference type="GO" id="GO:0043190">
    <property type="term" value="C:ATP-binding cassette (ABC) transporter complex"/>
    <property type="evidence" value="ECO:0007669"/>
    <property type="project" value="InterPro"/>
</dbReference>
<dbReference type="Gene3D" id="3.10.105.10">
    <property type="entry name" value="Dipeptide-binding Protein, Domain 3"/>
    <property type="match status" value="1"/>
</dbReference>
<dbReference type="GO" id="GO:1904680">
    <property type="term" value="F:peptide transmembrane transporter activity"/>
    <property type="evidence" value="ECO:0007669"/>
    <property type="project" value="TreeGrafter"/>
</dbReference>
<dbReference type="Gene3D" id="3.40.190.10">
    <property type="entry name" value="Periplasmic binding protein-like II"/>
    <property type="match status" value="1"/>
</dbReference>
<dbReference type="CDD" id="cd08513">
    <property type="entry name" value="PBP2_thermophilic_Hb8_like"/>
    <property type="match status" value="1"/>
</dbReference>
<reference evidence="2 3" key="1">
    <citation type="submission" date="2019-03" db="EMBL/GenBank/DDBJ databases">
        <title>New insights into Acidothiobacillus thiooxidans sulfur metabolism through coupled gene expression, solution geochemistry, microscopy and spectroscopy analyses.</title>
        <authorList>
            <person name="Camacho D."/>
            <person name="Frazao R."/>
            <person name="Fouillen A."/>
            <person name="Nanci A."/>
            <person name="Lang B.F."/>
            <person name="Apte S.C."/>
            <person name="Baron C."/>
            <person name="Warren L.A."/>
        </authorList>
    </citation>
    <scope>NUCLEOTIDE SEQUENCE [LARGE SCALE GENOMIC DNA]</scope>
    <source>
        <strain evidence="2 3">ATCC 19377</strain>
    </source>
</reference>
<dbReference type="InterPro" id="IPR039424">
    <property type="entry name" value="SBP_5"/>
</dbReference>
<proteinExistence type="predicted"/>
<name>A0A543Q050_ACITH</name>
<gene>
    <name evidence="2" type="primary">appA_4</name>
    <name evidence="2" type="ORF">DLNHIDIE_03080</name>
</gene>
<dbReference type="Proteomes" id="UP000315403">
    <property type="component" value="Unassembled WGS sequence"/>
</dbReference>
<organism evidence="2 3">
    <name type="scientific">Acidithiobacillus thiooxidans ATCC 19377</name>
    <dbReference type="NCBI Taxonomy" id="637390"/>
    <lineage>
        <taxon>Bacteria</taxon>
        <taxon>Pseudomonadati</taxon>
        <taxon>Pseudomonadota</taxon>
        <taxon>Acidithiobacillia</taxon>
        <taxon>Acidithiobacillales</taxon>
        <taxon>Acidithiobacillaceae</taxon>
        <taxon>Acidithiobacillus</taxon>
    </lineage>
</organism>
<dbReference type="AlphaFoldDB" id="A0A543Q050"/>
<evidence type="ECO:0000259" key="1">
    <source>
        <dbReference type="Pfam" id="PF00496"/>
    </source>
</evidence>
<protein>
    <submittedName>
        <fullName evidence="2">Oligopeptide-binding protein AppA</fullName>
    </submittedName>
</protein>
<dbReference type="Gene3D" id="3.90.76.10">
    <property type="entry name" value="Dipeptide-binding Protein, Domain 1"/>
    <property type="match status" value="1"/>
</dbReference>
<dbReference type="InterPro" id="IPR000914">
    <property type="entry name" value="SBP_5_dom"/>
</dbReference>
<dbReference type="Pfam" id="PF00496">
    <property type="entry name" value="SBP_bac_5"/>
    <property type="match status" value="1"/>
</dbReference>
<dbReference type="GO" id="GO:0015833">
    <property type="term" value="P:peptide transport"/>
    <property type="evidence" value="ECO:0007669"/>
    <property type="project" value="TreeGrafter"/>
</dbReference>
<evidence type="ECO:0000313" key="3">
    <source>
        <dbReference type="Proteomes" id="UP000315403"/>
    </source>
</evidence>
<dbReference type="RefSeq" id="WP_142089732.1">
    <property type="nucleotide sequence ID" value="NZ_SZUV01000003.1"/>
</dbReference>
<dbReference type="SUPFAM" id="SSF53850">
    <property type="entry name" value="Periplasmic binding protein-like II"/>
    <property type="match status" value="1"/>
</dbReference>
<dbReference type="PANTHER" id="PTHR30290">
    <property type="entry name" value="PERIPLASMIC BINDING COMPONENT OF ABC TRANSPORTER"/>
    <property type="match status" value="1"/>
</dbReference>
<evidence type="ECO:0000313" key="2">
    <source>
        <dbReference type="EMBL" id="TQN49670.1"/>
    </source>
</evidence>
<dbReference type="GO" id="GO:0030288">
    <property type="term" value="C:outer membrane-bounded periplasmic space"/>
    <property type="evidence" value="ECO:0007669"/>
    <property type="project" value="UniProtKB-ARBA"/>
</dbReference>
<dbReference type="PIRSF" id="PIRSF002741">
    <property type="entry name" value="MppA"/>
    <property type="match status" value="1"/>
</dbReference>
<dbReference type="InterPro" id="IPR030678">
    <property type="entry name" value="Peptide/Ni-bd"/>
</dbReference>